<dbReference type="EMBL" id="BKCP01006959">
    <property type="protein sequence ID" value="GER44446.1"/>
    <property type="molecule type" value="Genomic_DNA"/>
</dbReference>
<keyword evidence="1" id="KW-0175">Coiled coil</keyword>
<proteinExistence type="predicted"/>
<protein>
    <submittedName>
        <fullName evidence="4">NAM-like protein-like</fullName>
    </submittedName>
</protein>
<evidence type="ECO:0000256" key="1">
    <source>
        <dbReference type="SAM" id="Coils"/>
    </source>
</evidence>
<keyword evidence="5" id="KW-1185">Reference proteome</keyword>
<dbReference type="PANTHER" id="PTHR45023:SF4">
    <property type="entry name" value="GLYCINE-RICH PROTEIN-RELATED"/>
    <property type="match status" value="1"/>
</dbReference>
<feature type="region of interest" description="Disordered" evidence="2">
    <location>
        <begin position="259"/>
        <end position="286"/>
    </location>
</feature>
<gene>
    <name evidence="4" type="ORF">STAS_21344</name>
</gene>
<dbReference type="OrthoDB" id="1098119at2759"/>
<feature type="compositionally biased region" description="Basic and acidic residues" evidence="2">
    <location>
        <begin position="275"/>
        <end position="286"/>
    </location>
</feature>
<dbReference type="Pfam" id="PF14303">
    <property type="entry name" value="NAM-associated"/>
    <property type="match status" value="1"/>
</dbReference>
<feature type="domain" description="No apical meristem-associated C-terminal" evidence="3">
    <location>
        <begin position="230"/>
        <end position="418"/>
    </location>
</feature>
<evidence type="ECO:0000259" key="3">
    <source>
        <dbReference type="Pfam" id="PF14303"/>
    </source>
</evidence>
<feature type="compositionally biased region" description="Basic and acidic residues" evidence="2">
    <location>
        <begin position="259"/>
        <end position="268"/>
    </location>
</feature>
<dbReference type="InterPro" id="IPR029466">
    <property type="entry name" value="NAM-associated_C"/>
</dbReference>
<dbReference type="AlphaFoldDB" id="A0A5A7QHJ0"/>
<dbReference type="Proteomes" id="UP000325081">
    <property type="component" value="Unassembled WGS sequence"/>
</dbReference>
<name>A0A5A7QHJ0_STRAF</name>
<evidence type="ECO:0000313" key="5">
    <source>
        <dbReference type="Proteomes" id="UP000325081"/>
    </source>
</evidence>
<feature type="coiled-coil region" evidence="1">
    <location>
        <begin position="347"/>
        <end position="393"/>
    </location>
</feature>
<sequence>MNSQEENNTVMSQMEKATKMNEAKTSREMENIYSTPQGLRGMVNPFAYFTQGFQPNFAYNPNDASTSPLVSQKNGVSFSYQQLLNAPMYPVQPTHTYPTQYAHAPKKAKTKDNDFIISQTLENDKFNKSWSKNEDVALTKAWLYISVDADVGNNQKLLYYGNEFFLFRKKIWELSVKRTERRLACNNINQAVTKFSSFYEKLDRLPKSGTNLDDMKREAVRMYKECTSKKEFQFEHCWETLRTNPKWCMKNMRKRNEFSEDVDPRDKGISPLHSIPDDSHDVDKIDGINKTDDIVRPQGRKASKEKTNEDGGVVDAIKGLRSTFEKEIEFRKESSKKEFEFKQHIANQEMEVKVAAEKRKLKDQELREEAQKIEDRRKEKEFHQKELLQKKAQKREEQLHIMSIDVSKLPETVQKRIEECQMQILNEWETEGLFGENVENKPLAEALARESGNTIETDSDNDLMRIGLAN</sequence>
<organism evidence="4 5">
    <name type="scientific">Striga asiatica</name>
    <name type="common">Asiatic witchweed</name>
    <name type="synonym">Buchnera asiatica</name>
    <dbReference type="NCBI Taxonomy" id="4170"/>
    <lineage>
        <taxon>Eukaryota</taxon>
        <taxon>Viridiplantae</taxon>
        <taxon>Streptophyta</taxon>
        <taxon>Embryophyta</taxon>
        <taxon>Tracheophyta</taxon>
        <taxon>Spermatophyta</taxon>
        <taxon>Magnoliopsida</taxon>
        <taxon>eudicotyledons</taxon>
        <taxon>Gunneridae</taxon>
        <taxon>Pentapetalae</taxon>
        <taxon>asterids</taxon>
        <taxon>lamiids</taxon>
        <taxon>Lamiales</taxon>
        <taxon>Orobanchaceae</taxon>
        <taxon>Buchnereae</taxon>
        <taxon>Striga</taxon>
    </lineage>
</organism>
<reference evidence="5" key="1">
    <citation type="journal article" date="2019" name="Curr. Biol.">
        <title>Genome Sequence of Striga asiatica Provides Insight into the Evolution of Plant Parasitism.</title>
        <authorList>
            <person name="Yoshida S."/>
            <person name="Kim S."/>
            <person name="Wafula E.K."/>
            <person name="Tanskanen J."/>
            <person name="Kim Y.M."/>
            <person name="Honaas L."/>
            <person name="Yang Z."/>
            <person name="Spallek T."/>
            <person name="Conn C.E."/>
            <person name="Ichihashi Y."/>
            <person name="Cheong K."/>
            <person name="Cui S."/>
            <person name="Der J.P."/>
            <person name="Gundlach H."/>
            <person name="Jiao Y."/>
            <person name="Hori C."/>
            <person name="Ishida J.K."/>
            <person name="Kasahara H."/>
            <person name="Kiba T."/>
            <person name="Kim M.S."/>
            <person name="Koo N."/>
            <person name="Laohavisit A."/>
            <person name="Lee Y.H."/>
            <person name="Lumba S."/>
            <person name="McCourt P."/>
            <person name="Mortimer J.C."/>
            <person name="Mutuku J.M."/>
            <person name="Nomura T."/>
            <person name="Sasaki-Sekimoto Y."/>
            <person name="Seto Y."/>
            <person name="Wang Y."/>
            <person name="Wakatake T."/>
            <person name="Sakakibara H."/>
            <person name="Demura T."/>
            <person name="Yamaguchi S."/>
            <person name="Yoneyama K."/>
            <person name="Manabe R.I."/>
            <person name="Nelson D.C."/>
            <person name="Schulman A.H."/>
            <person name="Timko M.P."/>
            <person name="dePamphilis C.W."/>
            <person name="Choi D."/>
            <person name="Shirasu K."/>
        </authorList>
    </citation>
    <scope>NUCLEOTIDE SEQUENCE [LARGE SCALE GENOMIC DNA]</scope>
    <source>
        <strain evidence="5">cv. UVA1</strain>
    </source>
</reference>
<evidence type="ECO:0000256" key="2">
    <source>
        <dbReference type="SAM" id="MobiDB-lite"/>
    </source>
</evidence>
<evidence type="ECO:0000313" key="4">
    <source>
        <dbReference type="EMBL" id="GER44446.1"/>
    </source>
</evidence>
<dbReference type="PANTHER" id="PTHR45023">
    <property type="match status" value="1"/>
</dbReference>
<comment type="caution">
    <text evidence="4">The sequence shown here is derived from an EMBL/GenBank/DDBJ whole genome shotgun (WGS) entry which is preliminary data.</text>
</comment>
<accession>A0A5A7QHJ0</accession>
<feature type="non-terminal residue" evidence="4">
    <location>
        <position position="470"/>
    </location>
</feature>